<comment type="caution">
    <text evidence="6">The sequence shown here is derived from an EMBL/GenBank/DDBJ whole genome shotgun (WGS) entry which is preliminary data.</text>
</comment>
<name>A0A552WS57_9MICO</name>
<dbReference type="EMBL" id="VJXR01000020">
    <property type="protein sequence ID" value="TRW45622.1"/>
    <property type="molecule type" value="Genomic_DNA"/>
</dbReference>
<organism evidence="6 7">
    <name type="scientific">Georgenia yuyongxinii</name>
    <dbReference type="NCBI Taxonomy" id="2589797"/>
    <lineage>
        <taxon>Bacteria</taxon>
        <taxon>Bacillati</taxon>
        <taxon>Actinomycetota</taxon>
        <taxon>Actinomycetes</taxon>
        <taxon>Micrococcales</taxon>
        <taxon>Bogoriellaceae</taxon>
        <taxon>Georgenia</taxon>
    </lineage>
</organism>
<evidence type="ECO:0000313" key="6">
    <source>
        <dbReference type="EMBL" id="TRW45622.1"/>
    </source>
</evidence>
<keyword evidence="6" id="KW-0282">Flagellum</keyword>
<gene>
    <name evidence="4 6" type="primary">fliE</name>
    <name evidence="6" type="ORF">FJ693_08815</name>
</gene>
<dbReference type="AlphaFoldDB" id="A0A552WS57"/>
<evidence type="ECO:0000256" key="1">
    <source>
        <dbReference type="ARBA" id="ARBA00004117"/>
    </source>
</evidence>
<dbReference type="PANTHER" id="PTHR34653:SF1">
    <property type="entry name" value="FLAGELLAR HOOK-BASAL BODY COMPLEX PROTEIN FLIE"/>
    <property type="match status" value="1"/>
</dbReference>
<dbReference type="NCBIfam" id="TIGR00205">
    <property type="entry name" value="fliE"/>
    <property type="match status" value="1"/>
</dbReference>
<dbReference type="GO" id="GO:0003774">
    <property type="term" value="F:cytoskeletal motor activity"/>
    <property type="evidence" value="ECO:0007669"/>
    <property type="project" value="InterPro"/>
</dbReference>
<reference evidence="6 7" key="1">
    <citation type="submission" date="2019-07" db="EMBL/GenBank/DDBJ databases">
        <title>Georgenia wutianyii sp. nov. and Georgenia *** sp. nov. isolated from plateau pika (Ochotona curzoniae) in the Qinghai-Tibet plateau of China.</title>
        <authorList>
            <person name="Tian Z."/>
        </authorList>
    </citation>
    <scope>NUCLEOTIDE SEQUENCE [LARGE SCALE GENOMIC DNA]</scope>
    <source>
        <strain evidence="6 7">Z446</strain>
    </source>
</reference>
<accession>A0A552WS57</accession>
<keyword evidence="6" id="KW-0969">Cilium</keyword>
<keyword evidence="6" id="KW-0966">Cell projection</keyword>
<dbReference type="PANTHER" id="PTHR34653">
    <property type="match status" value="1"/>
</dbReference>
<dbReference type="HAMAP" id="MF_00724">
    <property type="entry name" value="FliE"/>
    <property type="match status" value="1"/>
</dbReference>
<proteinExistence type="inferred from homology"/>
<dbReference type="RefSeq" id="WP_143418172.1">
    <property type="nucleotide sequence ID" value="NZ_VJXR01000020.1"/>
</dbReference>
<comment type="subcellular location">
    <subcellularLocation>
        <location evidence="1 4">Bacterial flagellum basal body</location>
    </subcellularLocation>
</comment>
<evidence type="ECO:0000256" key="4">
    <source>
        <dbReference type="HAMAP-Rule" id="MF_00724"/>
    </source>
</evidence>
<dbReference type="InterPro" id="IPR001624">
    <property type="entry name" value="FliE"/>
</dbReference>
<dbReference type="GO" id="GO:0071973">
    <property type="term" value="P:bacterial-type flagellum-dependent cell motility"/>
    <property type="evidence" value="ECO:0007669"/>
    <property type="project" value="InterPro"/>
</dbReference>
<comment type="similarity">
    <text evidence="2 4">Belongs to the FliE family.</text>
</comment>
<dbReference type="Pfam" id="PF02049">
    <property type="entry name" value="FliE"/>
    <property type="match status" value="1"/>
</dbReference>
<sequence length="116" mass="11594">MPISGIEGLGAFMGGPAAAFGVRNVAPTSNLGDLLEPGKAADGGASFGVSLASAVDNLTAAQAKSSDLAVKAVTGDLDDVHDYTIAATEAAVTLELTAALRNKAVDAFTEIMRMQA</sequence>
<protein>
    <recommendedName>
        <fullName evidence="4 5">Flagellar hook-basal body complex protein FliE</fullName>
    </recommendedName>
</protein>
<evidence type="ECO:0000313" key="7">
    <source>
        <dbReference type="Proteomes" id="UP000318693"/>
    </source>
</evidence>
<dbReference type="PRINTS" id="PR01006">
    <property type="entry name" value="FLGHOOKFLIE"/>
</dbReference>
<evidence type="ECO:0000256" key="3">
    <source>
        <dbReference type="ARBA" id="ARBA00023143"/>
    </source>
</evidence>
<keyword evidence="7" id="KW-1185">Reference proteome</keyword>
<dbReference type="GO" id="GO:0009425">
    <property type="term" value="C:bacterial-type flagellum basal body"/>
    <property type="evidence" value="ECO:0007669"/>
    <property type="project" value="UniProtKB-SubCell"/>
</dbReference>
<dbReference type="GO" id="GO:0005198">
    <property type="term" value="F:structural molecule activity"/>
    <property type="evidence" value="ECO:0007669"/>
    <property type="project" value="UniProtKB-UniRule"/>
</dbReference>
<evidence type="ECO:0000256" key="5">
    <source>
        <dbReference type="NCBIfam" id="TIGR00205"/>
    </source>
</evidence>
<evidence type="ECO:0000256" key="2">
    <source>
        <dbReference type="ARBA" id="ARBA00009272"/>
    </source>
</evidence>
<keyword evidence="3 4" id="KW-0975">Bacterial flagellum</keyword>
<dbReference type="Proteomes" id="UP000318693">
    <property type="component" value="Unassembled WGS sequence"/>
</dbReference>